<keyword evidence="3" id="KW-1185">Reference proteome</keyword>
<protein>
    <submittedName>
        <fullName evidence="2">GstB protein</fullName>
    </submittedName>
</protein>
<dbReference type="OrthoDB" id="288530at2759"/>
<gene>
    <name evidence="2" type="primary">gstB</name>
    <name evidence="2" type="ORF">SPIL2461_LOCUS18965</name>
</gene>
<proteinExistence type="predicted"/>
<evidence type="ECO:0000313" key="3">
    <source>
        <dbReference type="Proteomes" id="UP000649617"/>
    </source>
</evidence>
<organism evidence="2 3">
    <name type="scientific">Symbiodinium pilosum</name>
    <name type="common">Dinoflagellate</name>
    <dbReference type="NCBI Taxonomy" id="2952"/>
    <lineage>
        <taxon>Eukaryota</taxon>
        <taxon>Sar</taxon>
        <taxon>Alveolata</taxon>
        <taxon>Dinophyceae</taxon>
        <taxon>Suessiales</taxon>
        <taxon>Symbiodiniaceae</taxon>
        <taxon>Symbiodinium</taxon>
    </lineage>
</organism>
<dbReference type="SUPFAM" id="SSF47616">
    <property type="entry name" value="GST C-terminal domain-like"/>
    <property type="match status" value="1"/>
</dbReference>
<dbReference type="SUPFAM" id="SSF52833">
    <property type="entry name" value="Thioredoxin-like"/>
    <property type="match status" value="1"/>
</dbReference>
<dbReference type="Proteomes" id="UP000649617">
    <property type="component" value="Unassembled WGS sequence"/>
</dbReference>
<dbReference type="Gene3D" id="1.20.1050.10">
    <property type="match status" value="1"/>
</dbReference>
<name>A0A812WRL3_SYMPI</name>
<accession>A0A812WRL3</accession>
<dbReference type="Gene3D" id="3.40.30.10">
    <property type="entry name" value="Glutaredoxin"/>
    <property type="match status" value="1"/>
</dbReference>
<comment type="caution">
    <text evidence="2">The sequence shown here is derived from an EMBL/GenBank/DDBJ whole genome shotgun (WGS) entry which is preliminary data.</text>
</comment>
<evidence type="ECO:0000259" key="1">
    <source>
        <dbReference type="PROSITE" id="PS50404"/>
    </source>
</evidence>
<feature type="domain" description="GST N-terminal" evidence="1">
    <location>
        <begin position="1"/>
        <end position="32"/>
    </location>
</feature>
<dbReference type="PROSITE" id="PS50404">
    <property type="entry name" value="GST_NTER"/>
    <property type="match status" value="1"/>
</dbReference>
<dbReference type="EMBL" id="CAJNIZ010044182">
    <property type="protein sequence ID" value="CAE7681080.1"/>
    <property type="molecule type" value="Genomic_DNA"/>
</dbReference>
<dbReference type="AlphaFoldDB" id="A0A812WRL3"/>
<sequence>MQQIPCLVDGSLSVWESHSIVRYLASGYSPDLHLDSIEGMAQCSPWMDWALFIDFHECNCLILDQTARTKPEDRDMGNILRGYEGYLERFQKVEQRLGDTGGFLAGERFSIADIPVGVEVCRFSCCLERCALDGLLSGWKLPSLPNLAATRLPLLGD</sequence>
<dbReference type="InterPro" id="IPR036249">
    <property type="entry name" value="Thioredoxin-like_sf"/>
</dbReference>
<dbReference type="InterPro" id="IPR036282">
    <property type="entry name" value="Glutathione-S-Trfase_C_sf"/>
</dbReference>
<evidence type="ECO:0000313" key="2">
    <source>
        <dbReference type="EMBL" id="CAE7681080.1"/>
    </source>
</evidence>
<dbReference type="InterPro" id="IPR004045">
    <property type="entry name" value="Glutathione_S-Trfase_N"/>
</dbReference>
<reference evidence="2" key="1">
    <citation type="submission" date="2021-02" db="EMBL/GenBank/DDBJ databases">
        <authorList>
            <person name="Dougan E. K."/>
            <person name="Rhodes N."/>
            <person name="Thang M."/>
            <person name="Chan C."/>
        </authorList>
    </citation>
    <scope>NUCLEOTIDE SEQUENCE</scope>
</reference>